<reference evidence="1" key="1">
    <citation type="submission" date="2011-05" db="EMBL/GenBank/DDBJ databases">
        <title>Complete sequence of chromosome of Methanothermococcus okinawensis IH1.</title>
        <authorList>
            <consortium name="US DOE Joint Genome Institute"/>
            <person name="Lucas S."/>
            <person name="Han J."/>
            <person name="Lapidus A."/>
            <person name="Cheng J.-F."/>
            <person name="Goodwin L."/>
            <person name="Pitluck S."/>
            <person name="Peters L."/>
            <person name="Mikhailova N."/>
            <person name="Held B."/>
            <person name="Han C."/>
            <person name="Tapia R."/>
            <person name="Land M."/>
            <person name="Hauser L."/>
            <person name="Kyrpides N."/>
            <person name="Ivanova N."/>
            <person name="Pagani I."/>
            <person name="Sieprawska-Lupa M."/>
            <person name="Takai K."/>
            <person name="Miyazaki J."/>
            <person name="Whitman W."/>
            <person name="Woyke T."/>
        </authorList>
    </citation>
    <scope>NUCLEOTIDE SEQUENCE</scope>
    <source>
        <strain evidence="1">IH1</strain>
    </source>
</reference>
<protein>
    <submittedName>
        <fullName evidence="1">Uncharacterized protein</fullName>
    </submittedName>
</protein>
<dbReference type="AlphaFoldDB" id="F8ALK9"/>
<proteinExistence type="predicted"/>
<keyword evidence="2" id="KW-1185">Reference proteome</keyword>
<dbReference type="EMBL" id="CP002792">
    <property type="protein sequence ID" value="AEH07236.1"/>
    <property type="molecule type" value="Genomic_DNA"/>
</dbReference>
<dbReference type="STRING" id="647113.Metok_1268"/>
<dbReference type="Proteomes" id="UP000009296">
    <property type="component" value="Chromosome"/>
</dbReference>
<gene>
    <name evidence="1" type="ordered locus">Metok_1268</name>
</gene>
<evidence type="ECO:0000313" key="1">
    <source>
        <dbReference type="EMBL" id="AEH07236.1"/>
    </source>
</evidence>
<accession>F8ALK9</accession>
<sequence>MKRGLSDFMMILTRPESILFLTEVIKFLSKYTR</sequence>
<name>F8ALK9_METOI</name>
<evidence type="ECO:0000313" key="2">
    <source>
        <dbReference type="Proteomes" id="UP000009296"/>
    </source>
</evidence>
<dbReference type="KEGG" id="mok:Metok_1268"/>
<dbReference type="HOGENOM" id="CLU_3379939_0_0_2"/>
<organism evidence="1 2">
    <name type="scientific">Methanothermococcus okinawensis (strain DSM 14208 / JCM 11175 / IH1)</name>
    <dbReference type="NCBI Taxonomy" id="647113"/>
    <lineage>
        <taxon>Archaea</taxon>
        <taxon>Methanobacteriati</taxon>
        <taxon>Methanobacteriota</taxon>
        <taxon>Methanomada group</taxon>
        <taxon>Methanococci</taxon>
        <taxon>Methanococcales</taxon>
        <taxon>Methanococcaceae</taxon>
        <taxon>Methanothermococcus</taxon>
    </lineage>
</organism>